<keyword evidence="1" id="KW-1133">Transmembrane helix</keyword>
<dbReference type="EMBL" id="MGFS01000028">
    <property type="protein sequence ID" value="OGM10796.1"/>
    <property type="molecule type" value="Genomic_DNA"/>
</dbReference>
<feature type="transmembrane region" description="Helical" evidence="1">
    <location>
        <begin position="72"/>
        <end position="90"/>
    </location>
</feature>
<name>A0A1F7X6T5_9BACT</name>
<protein>
    <submittedName>
        <fullName evidence="2">Uncharacterized protein</fullName>
    </submittedName>
</protein>
<dbReference type="Proteomes" id="UP000177053">
    <property type="component" value="Unassembled WGS sequence"/>
</dbReference>
<keyword evidence="1" id="KW-0472">Membrane</keyword>
<comment type="caution">
    <text evidence="2">The sequence shown here is derived from an EMBL/GenBank/DDBJ whole genome shotgun (WGS) entry which is preliminary data.</text>
</comment>
<evidence type="ECO:0000313" key="3">
    <source>
        <dbReference type="Proteomes" id="UP000177053"/>
    </source>
</evidence>
<dbReference type="AlphaFoldDB" id="A0A1F7X6T5"/>
<feature type="transmembrane region" description="Helical" evidence="1">
    <location>
        <begin position="27"/>
        <end position="60"/>
    </location>
</feature>
<organism evidence="2 3">
    <name type="scientific">Candidatus Woesebacteria bacterium RBG_16_34_12</name>
    <dbReference type="NCBI Taxonomy" id="1802480"/>
    <lineage>
        <taxon>Bacteria</taxon>
        <taxon>Candidatus Woeseibacteriota</taxon>
    </lineage>
</organism>
<sequence>MDKIAVVNIADIFQSPFGHPGFGLGVLVSIIVSNAMIIASLILLFLLIFGGISIIIGAGAGNPESTAKGKKAATSALIGFLIIFAAYWIIQIIEKITGMAILSVGI</sequence>
<gene>
    <name evidence="2" type="ORF">A2Z22_02830</name>
</gene>
<accession>A0A1F7X6T5</accession>
<keyword evidence="1" id="KW-0812">Transmembrane</keyword>
<proteinExistence type="predicted"/>
<evidence type="ECO:0000313" key="2">
    <source>
        <dbReference type="EMBL" id="OGM10796.1"/>
    </source>
</evidence>
<evidence type="ECO:0000256" key="1">
    <source>
        <dbReference type="SAM" id="Phobius"/>
    </source>
</evidence>
<reference evidence="2 3" key="1">
    <citation type="journal article" date="2016" name="Nat. Commun.">
        <title>Thousands of microbial genomes shed light on interconnected biogeochemical processes in an aquifer system.</title>
        <authorList>
            <person name="Anantharaman K."/>
            <person name="Brown C.T."/>
            <person name="Hug L.A."/>
            <person name="Sharon I."/>
            <person name="Castelle C.J."/>
            <person name="Probst A.J."/>
            <person name="Thomas B.C."/>
            <person name="Singh A."/>
            <person name="Wilkins M.J."/>
            <person name="Karaoz U."/>
            <person name="Brodie E.L."/>
            <person name="Williams K.H."/>
            <person name="Hubbard S.S."/>
            <person name="Banfield J.F."/>
        </authorList>
    </citation>
    <scope>NUCLEOTIDE SEQUENCE [LARGE SCALE GENOMIC DNA]</scope>
</reference>